<protein>
    <submittedName>
        <fullName evidence="1">Uncharacterized protein</fullName>
    </submittedName>
</protein>
<dbReference type="Proteomes" id="UP001302602">
    <property type="component" value="Unassembled WGS sequence"/>
</dbReference>
<dbReference type="EMBL" id="MU853225">
    <property type="protein sequence ID" value="KAK4126643.1"/>
    <property type="molecule type" value="Genomic_DNA"/>
</dbReference>
<name>A0AAN6U544_9PEZI</name>
<dbReference type="AlphaFoldDB" id="A0AAN6U544"/>
<reference evidence="1" key="2">
    <citation type="submission" date="2023-05" db="EMBL/GenBank/DDBJ databases">
        <authorList>
            <consortium name="Lawrence Berkeley National Laboratory"/>
            <person name="Steindorff A."/>
            <person name="Hensen N."/>
            <person name="Bonometti L."/>
            <person name="Westerberg I."/>
            <person name="Brannstrom I.O."/>
            <person name="Guillou S."/>
            <person name="Cros-Aarteil S."/>
            <person name="Calhoun S."/>
            <person name="Haridas S."/>
            <person name="Kuo A."/>
            <person name="Mondo S."/>
            <person name="Pangilinan J."/>
            <person name="Riley R."/>
            <person name="Labutti K."/>
            <person name="Andreopoulos B."/>
            <person name="Lipzen A."/>
            <person name="Chen C."/>
            <person name="Yanf M."/>
            <person name="Daum C."/>
            <person name="Ng V."/>
            <person name="Clum A."/>
            <person name="Ohm R."/>
            <person name="Martin F."/>
            <person name="Silar P."/>
            <person name="Natvig D."/>
            <person name="Lalanne C."/>
            <person name="Gautier V."/>
            <person name="Ament-Velasquez S.L."/>
            <person name="Kruys A."/>
            <person name="Hutchinson M.I."/>
            <person name="Powell A.J."/>
            <person name="Barry K."/>
            <person name="Miller A.N."/>
            <person name="Grigoriev I.V."/>
            <person name="Debuchy R."/>
            <person name="Gladieux P."/>
            <person name="Thoren M.H."/>
            <person name="Johannesson H."/>
        </authorList>
    </citation>
    <scope>NUCLEOTIDE SEQUENCE</scope>
    <source>
        <strain evidence="1">CBS 731.68</strain>
    </source>
</reference>
<dbReference type="RefSeq" id="XP_062650414.1">
    <property type="nucleotide sequence ID" value="XM_062786764.1"/>
</dbReference>
<keyword evidence="2" id="KW-1185">Reference proteome</keyword>
<accession>A0AAN6U544</accession>
<evidence type="ECO:0000313" key="2">
    <source>
        <dbReference type="Proteomes" id="UP001302602"/>
    </source>
</evidence>
<comment type="caution">
    <text evidence="1">The sequence shown here is derived from an EMBL/GenBank/DDBJ whole genome shotgun (WGS) entry which is preliminary data.</text>
</comment>
<sequence>MCLQGLRERRWAYEIGYRIAEDGITSRDLGDALVSSTLLLSDLGLLVVGQKRSVFWGEREGESRAPGEWGSYSLQVTRTQQKSRRLPPCSRWPNRAKSTVGSAGVLSSSLPCRFALGCFVHIPAPVASCCALTNNAPCVLQANAQALYEWIPLRPIGINLKISLSCCTLQFAADGTPLETTQPGSGERGCNSQAGLLRCSSPSENPPGLEQPNYMCNASNVILSHVNLDHGDLALLDTQDAA</sequence>
<proteinExistence type="predicted"/>
<organism evidence="1 2">
    <name type="scientific">Parathielavia appendiculata</name>
    <dbReference type="NCBI Taxonomy" id="2587402"/>
    <lineage>
        <taxon>Eukaryota</taxon>
        <taxon>Fungi</taxon>
        <taxon>Dikarya</taxon>
        <taxon>Ascomycota</taxon>
        <taxon>Pezizomycotina</taxon>
        <taxon>Sordariomycetes</taxon>
        <taxon>Sordariomycetidae</taxon>
        <taxon>Sordariales</taxon>
        <taxon>Chaetomiaceae</taxon>
        <taxon>Parathielavia</taxon>
    </lineage>
</organism>
<evidence type="ECO:0000313" key="1">
    <source>
        <dbReference type="EMBL" id="KAK4126643.1"/>
    </source>
</evidence>
<dbReference type="GeneID" id="87823532"/>
<reference evidence="1" key="1">
    <citation type="journal article" date="2023" name="Mol. Phylogenet. Evol.">
        <title>Genome-scale phylogeny and comparative genomics of the fungal order Sordariales.</title>
        <authorList>
            <person name="Hensen N."/>
            <person name="Bonometti L."/>
            <person name="Westerberg I."/>
            <person name="Brannstrom I.O."/>
            <person name="Guillou S."/>
            <person name="Cros-Aarteil S."/>
            <person name="Calhoun S."/>
            <person name="Haridas S."/>
            <person name="Kuo A."/>
            <person name="Mondo S."/>
            <person name="Pangilinan J."/>
            <person name="Riley R."/>
            <person name="LaButti K."/>
            <person name="Andreopoulos B."/>
            <person name="Lipzen A."/>
            <person name="Chen C."/>
            <person name="Yan M."/>
            <person name="Daum C."/>
            <person name="Ng V."/>
            <person name="Clum A."/>
            <person name="Steindorff A."/>
            <person name="Ohm R.A."/>
            <person name="Martin F."/>
            <person name="Silar P."/>
            <person name="Natvig D.O."/>
            <person name="Lalanne C."/>
            <person name="Gautier V."/>
            <person name="Ament-Velasquez S.L."/>
            <person name="Kruys A."/>
            <person name="Hutchinson M.I."/>
            <person name="Powell A.J."/>
            <person name="Barry K."/>
            <person name="Miller A.N."/>
            <person name="Grigoriev I.V."/>
            <person name="Debuchy R."/>
            <person name="Gladieux P."/>
            <person name="Hiltunen Thoren M."/>
            <person name="Johannesson H."/>
        </authorList>
    </citation>
    <scope>NUCLEOTIDE SEQUENCE</scope>
    <source>
        <strain evidence="1">CBS 731.68</strain>
    </source>
</reference>
<gene>
    <name evidence="1" type="ORF">N657DRAFT_315170</name>
</gene>